<gene>
    <name evidence="2" type="ORF">HJC23_010033</name>
</gene>
<feature type="compositionally biased region" description="Polar residues" evidence="1">
    <location>
        <begin position="567"/>
        <end position="576"/>
    </location>
</feature>
<comment type="caution">
    <text evidence="2">The sequence shown here is derived from an EMBL/GenBank/DDBJ whole genome shotgun (WGS) entry which is preliminary data.</text>
</comment>
<accession>A0ABD3PT38</accession>
<feature type="region of interest" description="Disordered" evidence="1">
    <location>
        <begin position="1"/>
        <end position="38"/>
    </location>
</feature>
<feature type="region of interest" description="Disordered" evidence="1">
    <location>
        <begin position="243"/>
        <end position="369"/>
    </location>
</feature>
<proteinExistence type="predicted"/>
<feature type="region of interest" description="Disordered" evidence="1">
    <location>
        <begin position="435"/>
        <end position="458"/>
    </location>
</feature>
<protein>
    <submittedName>
        <fullName evidence="2">Uncharacterized protein</fullName>
    </submittedName>
</protein>
<feature type="region of interest" description="Disordered" evidence="1">
    <location>
        <begin position="535"/>
        <end position="579"/>
    </location>
</feature>
<feature type="compositionally biased region" description="Basic and acidic residues" evidence="1">
    <location>
        <begin position="253"/>
        <end position="264"/>
    </location>
</feature>
<feature type="compositionally biased region" description="Polar residues" evidence="1">
    <location>
        <begin position="665"/>
        <end position="684"/>
    </location>
</feature>
<feature type="compositionally biased region" description="Low complexity" evidence="1">
    <location>
        <begin position="864"/>
        <end position="873"/>
    </location>
</feature>
<dbReference type="Proteomes" id="UP001516023">
    <property type="component" value="Unassembled WGS sequence"/>
</dbReference>
<organism evidence="2 3">
    <name type="scientific">Cyclotella cryptica</name>
    <dbReference type="NCBI Taxonomy" id="29204"/>
    <lineage>
        <taxon>Eukaryota</taxon>
        <taxon>Sar</taxon>
        <taxon>Stramenopiles</taxon>
        <taxon>Ochrophyta</taxon>
        <taxon>Bacillariophyta</taxon>
        <taxon>Coscinodiscophyceae</taxon>
        <taxon>Thalassiosirophycidae</taxon>
        <taxon>Stephanodiscales</taxon>
        <taxon>Stephanodiscaceae</taxon>
        <taxon>Cyclotella</taxon>
    </lineage>
</organism>
<feature type="compositionally biased region" description="Low complexity" evidence="1">
    <location>
        <begin position="779"/>
        <end position="792"/>
    </location>
</feature>
<feature type="compositionally biased region" description="Polar residues" evidence="1">
    <location>
        <begin position="768"/>
        <end position="778"/>
    </location>
</feature>
<dbReference type="EMBL" id="JABMIG020000123">
    <property type="protein sequence ID" value="KAL3790754.1"/>
    <property type="molecule type" value="Genomic_DNA"/>
</dbReference>
<keyword evidence="3" id="KW-1185">Reference proteome</keyword>
<evidence type="ECO:0000256" key="1">
    <source>
        <dbReference type="SAM" id="MobiDB-lite"/>
    </source>
</evidence>
<feature type="compositionally biased region" description="Low complexity" evidence="1">
    <location>
        <begin position="190"/>
        <end position="208"/>
    </location>
</feature>
<feature type="compositionally biased region" description="Basic and acidic residues" evidence="1">
    <location>
        <begin position="556"/>
        <end position="565"/>
    </location>
</feature>
<feature type="compositionally biased region" description="Basic residues" evidence="1">
    <location>
        <begin position="1419"/>
        <end position="1444"/>
    </location>
</feature>
<feature type="compositionally biased region" description="Polar residues" evidence="1">
    <location>
        <begin position="338"/>
        <end position="350"/>
    </location>
</feature>
<feature type="region of interest" description="Disordered" evidence="1">
    <location>
        <begin position="644"/>
        <end position="684"/>
    </location>
</feature>
<feature type="region of interest" description="Disordered" evidence="1">
    <location>
        <begin position="1406"/>
        <end position="1461"/>
    </location>
</feature>
<evidence type="ECO:0000313" key="3">
    <source>
        <dbReference type="Proteomes" id="UP001516023"/>
    </source>
</evidence>
<name>A0ABD3PT38_9STRA</name>
<evidence type="ECO:0000313" key="2">
    <source>
        <dbReference type="EMBL" id="KAL3790754.1"/>
    </source>
</evidence>
<feature type="region of interest" description="Disordered" evidence="1">
    <location>
        <begin position="178"/>
        <end position="221"/>
    </location>
</feature>
<feature type="compositionally biased region" description="Low complexity" evidence="1">
    <location>
        <begin position="309"/>
        <end position="320"/>
    </location>
</feature>
<feature type="compositionally biased region" description="Pro residues" evidence="1">
    <location>
        <begin position="358"/>
        <end position="369"/>
    </location>
</feature>
<feature type="compositionally biased region" description="Low complexity" evidence="1">
    <location>
        <begin position="1076"/>
        <end position="1101"/>
    </location>
</feature>
<sequence>MVSLPSIPNLHGTHFLERRQESQGNQPSSWTETRRTATERHHLIAPQRRRDYKPIIEKQPSARRVGMIRKKLAPRQLGGGDAVIVEGSSGGDDREQWHRPLGVLSRGRVACSCDDGEHGQMLNACISQLSNCCAHHGSEPHPTHRNHVTPDPAQNDSTADDAAASSFSIVDWINHNLPCVPGSPDQHVVSSPGEQQQQPSTQHQQSAQPRHEPLTPSSHQAAASCCHVTQSIPFPVAGPVTAPGTCQQMESSQKTRTERTKDRPTMTGQTDPNDHPRPTSSSNHAFNRNGNPSSSWLSGHLGLIQQNASSQLPLSNPPSLIKTASLTKPPSFNKIPSCPQSDPLPNQEQEATALASKPPRPQSPAIPPQPIVVKRTKSQIIASQFQKLGGSSRPNSRPNTPNNSTMAVHDGCSTITCLPNTHSFDGIDSHSSVGLNSLHGRAGGERKSGQVKHKKRTSDSSCVVAVDPLLFSCGNPHNFDGAMFHQATSYYDDDELRRTQSKLTVASQSTMDTGGTPTTHNTHTLHNILTRNGSSLAASSKTGTVSPERGNVDVSNAERRDRVETPKASNANSNTHVDGDAICKSESSISGNMPSQQPLLPNNVSEGYYPSALSNLMTWNKRSPSPLFGGTQVQLEKLLSKTSGKRNHCDSESGTIITDGASGVDASTRSKLGETSTFSSMSGTTLGEKRKVQWGVSTGGGSSKMPVLITAYEDSTEVMKRDSKTKTSFAPSVDIQSFAKYHEEIVTALIDGALQAKDNGVTSAKEPTPTTVTSAPEPSTSVSSAANAVTNSPRRSALTPIRKTPKSPHRSPFSTPIWKKKRSENKLDTISKVQKHERKISETSDSNIEKATSMFHFKTKQSAPLSPSSTTTPNKKPLDYFHPQCQLLKEKGSDKRKSPTDSKTASAIGKEAVLEKLQLAKLCNHCSNTVSLAQEKLSMLSDIESGKFGKAAEMLQSDAVAFCIESSADSINGGHQERHVRKGSNNLGSVLRRTGSNITQDNATDTIPASSFGTSKKRKAMVETRSLLTLRMGFVSMSYGILLQWDCASKLVELIVLRKMCREDFLERADEYSFDAPTVTKSSKPSTASASSTASGTTLESAESHSREPEGISRFFPQLLCEPDRRPESFLSVSVVSVKHIHTGCASCLASRQCVEEDATKSKSKRDTIRPYVRFVLGKNEHCTKPAKLLANGNLYYYKRHSNSCLLPMPREEFRWFAGQEDLIVEVRDMQSIATSGEGEKHLRKNKHVMNGKNTSKVSSKKENCSPHDTILAVVTVPLSSVNIEDDGNKVATSDDDESGGLSLWKHRKSKRNEFIGKDDRSSTNITLPLRMTNCSAASFGSISLQISIKAPHQKGASTSSVSAPSDSDSKAVNAKVDVDESIEIGAIARLMQGWAIYDAAAAAHGESDPVHPSGSSKSLRKKIRKQVPRWNKKWNPKTKKWSKLKLNNRNSSGRDPGSEEANWFTFMKWGDDLSNSQR</sequence>
<feature type="compositionally biased region" description="Low complexity" evidence="1">
    <location>
        <begin position="1357"/>
        <end position="1367"/>
    </location>
</feature>
<feature type="region of interest" description="Disordered" evidence="1">
    <location>
        <begin position="1076"/>
        <end position="1110"/>
    </location>
</feature>
<feature type="region of interest" description="Disordered" evidence="1">
    <location>
        <begin position="138"/>
        <end position="162"/>
    </location>
</feature>
<feature type="region of interest" description="Disordered" evidence="1">
    <location>
        <begin position="760"/>
        <end position="879"/>
    </location>
</feature>
<feature type="compositionally biased region" description="Polar residues" evidence="1">
    <location>
        <begin position="535"/>
        <end position="545"/>
    </location>
</feature>
<reference evidence="2 3" key="1">
    <citation type="journal article" date="2020" name="G3 (Bethesda)">
        <title>Improved Reference Genome for Cyclotella cryptica CCMP332, a Model for Cell Wall Morphogenesis, Salinity Adaptation, and Lipid Production in Diatoms (Bacillariophyta).</title>
        <authorList>
            <person name="Roberts W.R."/>
            <person name="Downey K.M."/>
            <person name="Ruck E.C."/>
            <person name="Traller J.C."/>
            <person name="Alverson A.J."/>
        </authorList>
    </citation>
    <scope>NUCLEOTIDE SEQUENCE [LARGE SCALE GENOMIC DNA]</scope>
    <source>
        <strain evidence="2 3">CCMP332</strain>
    </source>
</reference>
<feature type="region of interest" description="Disordered" evidence="1">
    <location>
        <begin position="1356"/>
        <end position="1375"/>
    </location>
</feature>
<feature type="compositionally biased region" description="Polar residues" evidence="1">
    <location>
        <begin position="278"/>
        <end position="297"/>
    </location>
</feature>